<keyword evidence="2" id="KW-1185">Reference proteome</keyword>
<dbReference type="RefSeq" id="WP_185991791.1">
    <property type="nucleotide sequence ID" value="NZ_JACCAE010000001.1"/>
</dbReference>
<proteinExistence type="predicted"/>
<comment type="caution">
    <text evidence="1">The sequence shown here is derived from an EMBL/GenBank/DDBJ whole genome shotgun (WGS) entry which is preliminary data.</text>
</comment>
<dbReference type="EMBL" id="JACCAE010000001">
    <property type="protein sequence ID" value="NYF99039.1"/>
    <property type="molecule type" value="Genomic_DNA"/>
</dbReference>
<accession>A0A852VST9</accession>
<sequence>MAFATTSGRDATTQGIGDALRGVLRLEDHIDLLKIDVTGIDEYLLAAIPEDVLPDIYEIVHGFPQGVRRHRPHGYEPDYQWRLAG</sequence>
<name>A0A852VST9_9MICO</name>
<dbReference type="AlphaFoldDB" id="A0A852VST9"/>
<organism evidence="1 2">
    <name type="scientific">Janibacter cremeus</name>
    <dbReference type="NCBI Taxonomy" id="1285192"/>
    <lineage>
        <taxon>Bacteria</taxon>
        <taxon>Bacillati</taxon>
        <taxon>Actinomycetota</taxon>
        <taxon>Actinomycetes</taxon>
        <taxon>Micrococcales</taxon>
        <taxon>Intrasporangiaceae</taxon>
        <taxon>Janibacter</taxon>
    </lineage>
</organism>
<evidence type="ECO:0000313" key="2">
    <source>
        <dbReference type="Proteomes" id="UP000554054"/>
    </source>
</evidence>
<dbReference type="Proteomes" id="UP000554054">
    <property type="component" value="Unassembled WGS sequence"/>
</dbReference>
<gene>
    <name evidence="1" type="ORF">BJY20_002431</name>
</gene>
<reference evidence="1 2" key="1">
    <citation type="submission" date="2020-07" db="EMBL/GenBank/DDBJ databases">
        <title>Sequencing the genomes of 1000 actinobacteria strains.</title>
        <authorList>
            <person name="Klenk H.-P."/>
        </authorList>
    </citation>
    <scope>NUCLEOTIDE SEQUENCE [LARGE SCALE GENOMIC DNA]</scope>
    <source>
        <strain evidence="1 2">DSM 26154</strain>
    </source>
</reference>
<evidence type="ECO:0000313" key="1">
    <source>
        <dbReference type="EMBL" id="NYF99039.1"/>
    </source>
</evidence>
<protein>
    <submittedName>
        <fullName evidence="1">Uncharacterized protein</fullName>
    </submittedName>
</protein>